<feature type="transmembrane region" description="Helical" evidence="1">
    <location>
        <begin position="105"/>
        <end position="125"/>
    </location>
</feature>
<keyword evidence="1" id="KW-1133">Transmembrane helix</keyword>
<feature type="transmembrane region" description="Helical" evidence="1">
    <location>
        <begin position="172"/>
        <end position="189"/>
    </location>
</feature>
<evidence type="ECO:0000313" key="4">
    <source>
        <dbReference type="Proteomes" id="UP000236151"/>
    </source>
</evidence>
<keyword evidence="1" id="KW-0812">Transmembrane</keyword>
<sequence>MRLIQLLRINFDEETKKSVDRQDGVYSIIYYAFYIVLMLLFGLLVFKTQIYQSLGSYFSSKTLFRLVFYFPYVLINLIPLFIILKLRKQSIRSIGIKMEKAGRSVVIGIIGSIPFTLLNISGPISSGKTVNPDLFDLLWSFLYYLICIALVEELVFRGFLQTRIQGLIGNKWLGIIVVGILFGLMHVPFQMMRANMPIFEFIMYDMPHLITTCIIHVYLVFLYTRDNNILAPTIAHAIINFSYDIFV</sequence>
<dbReference type="PANTHER" id="PTHR43592:SF15">
    <property type="entry name" value="CAAX AMINO TERMINAL PROTEASE FAMILY PROTEIN"/>
    <property type="match status" value="1"/>
</dbReference>
<feature type="domain" description="CAAX prenyl protease 2/Lysostaphin resistance protein A-like" evidence="2">
    <location>
        <begin position="137"/>
        <end position="241"/>
    </location>
</feature>
<feature type="transmembrane region" description="Helical" evidence="1">
    <location>
        <begin position="25"/>
        <end position="46"/>
    </location>
</feature>
<name>A0A2K2FL36_9CLOT</name>
<dbReference type="AlphaFoldDB" id="A0A2K2FL36"/>
<protein>
    <recommendedName>
        <fullName evidence="2">CAAX prenyl protease 2/Lysostaphin resistance protein A-like domain-containing protein</fullName>
    </recommendedName>
</protein>
<dbReference type="EMBL" id="NIOJ01000018">
    <property type="protein sequence ID" value="PNT99485.1"/>
    <property type="molecule type" value="Genomic_DNA"/>
</dbReference>
<feature type="transmembrane region" description="Helical" evidence="1">
    <location>
        <begin position="66"/>
        <end position="84"/>
    </location>
</feature>
<dbReference type="RefSeq" id="WP_103081300.1">
    <property type="nucleotide sequence ID" value="NZ_CP021850.1"/>
</dbReference>
<evidence type="ECO:0000313" key="3">
    <source>
        <dbReference type="EMBL" id="PNT99485.1"/>
    </source>
</evidence>
<feature type="transmembrane region" description="Helical" evidence="1">
    <location>
        <begin position="137"/>
        <end position="160"/>
    </location>
</feature>
<feature type="transmembrane region" description="Helical" evidence="1">
    <location>
        <begin position="201"/>
        <end position="223"/>
    </location>
</feature>
<keyword evidence="1" id="KW-0472">Membrane</keyword>
<dbReference type="Pfam" id="PF02517">
    <property type="entry name" value="Rce1-like"/>
    <property type="match status" value="1"/>
</dbReference>
<dbReference type="GO" id="GO:0080120">
    <property type="term" value="P:CAAX-box protein maturation"/>
    <property type="evidence" value="ECO:0007669"/>
    <property type="project" value="UniProtKB-ARBA"/>
</dbReference>
<dbReference type="Proteomes" id="UP000236151">
    <property type="component" value="Unassembled WGS sequence"/>
</dbReference>
<keyword evidence="4" id="KW-1185">Reference proteome</keyword>
<organism evidence="3 4">
    <name type="scientific">Clostridium thermosuccinogenes</name>
    <dbReference type="NCBI Taxonomy" id="84032"/>
    <lineage>
        <taxon>Bacteria</taxon>
        <taxon>Bacillati</taxon>
        <taxon>Bacillota</taxon>
        <taxon>Clostridia</taxon>
        <taxon>Eubacteriales</taxon>
        <taxon>Clostridiaceae</taxon>
        <taxon>Clostridium</taxon>
    </lineage>
</organism>
<dbReference type="PANTHER" id="PTHR43592">
    <property type="entry name" value="CAAX AMINO TERMINAL PROTEASE"/>
    <property type="match status" value="1"/>
</dbReference>
<evidence type="ECO:0000256" key="1">
    <source>
        <dbReference type="SAM" id="Phobius"/>
    </source>
</evidence>
<accession>A0A2K2FL36</accession>
<comment type="caution">
    <text evidence="3">The sequence shown here is derived from an EMBL/GenBank/DDBJ whole genome shotgun (WGS) entry which is preliminary data.</text>
</comment>
<dbReference type="GO" id="GO:0004175">
    <property type="term" value="F:endopeptidase activity"/>
    <property type="evidence" value="ECO:0007669"/>
    <property type="project" value="UniProtKB-ARBA"/>
</dbReference>
<dbReference type="InterPro" id="IPR003675">
    <property type="entry name" value="Rce1/LyrA-like_dom"/>
</dbReference>
<proteinExistence type="predicted"/>
<evidence type="ECO:0000259" key="2">
    <source>
        <dbReference type="Pfam" id="PF02517"/>
    </source>
</evidence>
<gene>
    <name evidence="3" type="ORF">CDQ84_08445</name>
</gene>
<dbReference type="KEGG" id="cthd:CDO33_14740"/>
<dbReference type="OrthoDB" id="1523022at2"/>
<reference evidence="3 4" key="1">
    <citation type="submission" date="2017-06" db="EMBL/GenBank/DDBJ databases">
        <title>Investigating the central metabolism of Clostridium thermosuccinogenes.</title>
        <authorList>
            <person name="Koendjbiharie J.G."/>
            <person name="van Kranenburg R."/>
        </authorList>
    </citation>
    <scope>NUCLEOTIDE SEQUENCE [LARGE SCALE GENOMIC DNA]</scope>
    <source>
        <strain evidence="3 4">DSM 5806</strain>
    </source>
</reference>